<evidence type="ECO:0000313" key="6">
    <source>
        <dbReference type="EMBL" id="HIW07998.1"/>
    </source>
</evidence>
<dbReference type="GO" id="GO:0016407">
    <property type="term" value="F:acetyltransferase activity"/>
    <property type="evidence" value="ECO:0007669"/>
    <property type="project" value="InterPro"/>
</dbReference>
<dbReference type="InterPro" id="IPR011004">
    <property type="entry name" value="Trimer_LpxA-like_sf"/>
</dbReference>
<organism evidence="6 7">
    <name type="scientific">Candidatus Faecalibacterium intestinigallinarum</name>
    <dbReference type="NCBI Taxonomy" id="2838581"/>
    <lineage>
        <taxon>Bacteria</taxon>
        <taxon>Bacillati</taxon>
        <taxon>Bacillota</taxon>
        <taxon>Clostridia</taxon>
        <taxon>Eubacteriales</taxon>
        <taxon>Oscillospiraceae</taxon>
        <taxon>Faecalibacterium</taxon>
    </lineage>
</organism>
<dbReference type="CDD" id="cd03357">
    <property type="entry name" value="LbH_MAT_GAT"/>
    <property type="match status" value="1"/>
</dbReference>
<dbReference type="GO" id="GO:0005829">
    <property type="term" value="C:cytosol"/>
    <property type="evidence" value="ECO:0007669"/>
    <property type="project" value="TreeGrafter"/>
</dbReference>
<name>A0A9D1TV71_9FIRM</name>
<evidence type="ECO:0000256" key="1">
    <source>
        <dbReference type="ARBA" id="ARBA00007274"/>
    </source>
</evidence>
<proteinExistence type="inferred from homology"/>
<comment type="caution">
    <text evidence="6">The sequence shown here is derived from an EMBL/GenBank/DDBJ whole genome shotgun (WGS) entry which is preliminary data.</text>
</comment>
<dbReference type="EMBL" id="DXHQ01000015">
    <property type="protein sequence ID" value="HIW07998.1"/>
    <property type="molecule type" value="Genomic_DNA"/>
</dbReference>
<reference evidence="6" key="2">
    <citation type="submission" date="2021-04" db="EMBL/GenBank/DDBJ databases">
        <authorList>
            <person name="Gilroy R."/>
        </authorList>
    </citation>
    <scope>NUCLEOTIDE SEQUENCE</scope>
    <source>
        <strain evidence="6">ChiHcolR34-3080</strain>
    </source>
</reference>
<keyword evidence="2" id="KW-0808">Transferase</keyword>
<dbReference type="PROSITE" id="PS00101">
    <property type="entry name" value="HEXAPEP_TRANSFERASES"/>
    <property type="match status" value="1"/>
</dbReference>
<feature type="domain" description="Maltose/galactoside acetyltransferase" evidence="5">
    <location>
        <begin position="4"/>
        <end position="59"/>
    </location>
</feature>
<dbReference type="FunFam" id="2.160.10.10:FF:000025">
    <property type="entry name" value="Hexapeptide-repeat containing-acetyltransferase"/>
    <property type="match status" value="1"/>
</dbReference>
<dbReference type="SUPFAM" id="SSF51161">
    <property type="entry name" value="Trimeric LpxA-like enzymes"/>
    <property type="match status" value="1"/>
</dbReference>
<comment type="similarity">
    <text evidence="1">Belongs to the transferase hexapeptide repeat family.</text>
</comment>
<dbReference type="InterPro" id="IPR001451">
    <property type="entry name" value="Hexapep"/>
</dbReference>
<dbReference type="PANTHER" id="PTHR23416:SF23">
    <property type="entry name" value="ACETYLTRANSFERASE C18B11.09C-RELATED"/>
    <property type="match status" value="1"/>
</dbReference>
<evidence type="ECO:0000256" key="4">
    <source>
        <dbReference type="ARBA" id="ARBA00023315"/>
    </source>
</evidence>
<dbReference type="Proteomes" id="UP000823933">
    <property type="component" value="Unassembled WGS sequence"/>
</dbReference>
<gene>
    <name evidence="6" type="ORF">H9890_01185</name>
</gene>
<evidence type="ECO:0000313" key="7">
    <source>
        <dbReference type="Proteomes" id="UP000823933"/>
    </source>
</evidence>
<dbReference type="InterPro" id="IPR018357">
    <property type="entry name" value="Hexapep_transf_CS"/>
</dbReference>
<dbReference type="GO" id="GO:0008374">
    <property type="term" value="F:O-acyltransferase activity"/>
    <property type="evidence" value="ECO:0007669"/>
    <property type="project" value="TreeGrafter"/>
</dbReference>
<protein>
    <submittedName>
        <fullName evidence="6">Sugar O-acetyltransferase</fullName>
    </submittedName>
</protein>
<dbReference type="SMART" id="SM01266">
    <property type="entry name" value="Mac"/>
    <property type="match status" value="1"/>
</dbReference>
<dbReference type="PANTHER" id="PTHR23416">
    <property type="entry name" value="SIALIC ACID SYNTHASE-RELATED"/>
    <property type="match status" value="1"/>
</dbReference>
<dbReference type="InterPro" id="IPR051159">
    <property type="entry name" value="Hexapeptide_acetyltransf"/>
</dbReference>
<accession>A0A9D1TV71</accession>
<keyword evidence="4" id="KW-0012">Acyltransferase</keyword>
<dbReference type="InterPro" id="IPR024688">
    <property type="entry name" value="Mac_dom"/>
</dbReference>
<evidence type="ECO:0000259" key="5">
    <source>
        <dbReference type="SMART" id="SM01266"/>
    </source>
</evidence>
<dbReference type="Pfam" id="PF12464">
    <property type="entry name" value="Mac"/>
    <property type="match status" value="1"/>
</dbReference>
<reference evidence="6" key="1">
    <citation type="journal article" date="2021" name="PeerJ">
        <title>Extensive microbial diversity within the chicken gut microbiome revealed by metagenomics and culture.</title>
        <authorList>
            <person name="Gilroy R."/>
            <person name="Ravi A."/>
            <person name="Getino M."/>
            <person name="Pursley I."/>
            <person name="Horton D.L."/>
            <person name="Alikhan N.F."/>
            <person name="Baker D."/>
            <person name="Gharbi K."/>
            <person name="Hall N."/>
            <person name="Watson M."/>
            <person name="Adriaenssens E.M."/>
            <person name="Foster-Nyarko E."/>
            <person name="Jarju S."/>
            <person name="Secka A."/>
            <person name="Antonio M."/>
            <person name="Oren A."/>
            <person name="Chaudhuri R.R."/>
            <person name="La Ragione R."/>
            <person name="Hildebrand F."/>
            <person name="Pallen M.J."/>
        </authorList>
    </citation>
    <scope>NUCLEOTIDE SEQUENCE</scope>
    <source>
        <strain evidence="6">ChiHcolR34-3080</strain>
    </source>
</reference>
<dbReference type="Pfam" id="PF14602">
    <property type="entry name" value="Hexapep_2"/>
    <property type="match status" value="1"/>
</dbReference>
<sequence>MTEREKMGLGLWYDANFDPELCAQRDEAAALCLAFNNADPRDAAEKARLQKLLLPNASEKSGVMPPFQTDYGYNCYIGAGTGINRGAYLMDGARITIGENCFIGPNCGMYTANHPLCYAERNRGYEQAEPITIGDNVWIGGDVTILPGVTIGSGAVIGAGSVVTKDIPADTLAYGNPCKPRRRITEADKVLEN</sequence>
<keyword evidence="3" id="KW-0677">Repeat</keyword>
<dbReference type="AlphaFoldDB" id="A0A9D1TV71"/>
<dbReference type="Gene3D" id="2.160.10.10">
    <property type="entry name" value="Hexapeptide repeat proteins"/>
    <property type="match status" value="1"/>
</dbReference>
<evidence type="ECO:0000256" key="3">
    <source>
        <dbReference type="ARBA" id="ARBA00022737"/>
    </source>
</evidence>
<dbReference type="Pfam" id="PF00132">
    <property type="entry name" value="Hexapep"/>
    <property type="match status" value="1"/>
</dbReference>
<evidence type="ECO:0000256" key="2">
    <source>
        <dbReference type="ARBA" id="ARBA00022679"/>
    </source>
</evidence>